<evidence type="ECO:0000259" key="6">
    <source>
        <dbReference type="PROSITE" id="PS51194"/>
    </source>
</evidence>
<dbReference type="InterPro" id="IPR049730">
    <property type="entry name" value="SNF2/RAD54-like_C"/>
</dbReference>
<dbReference type="GO" id="GO:0005524">
    <property type="term" value="F:ATP binding"/>
    <property type="evidence" value="ECO:0007669"/>
    <property type="project" value="UniProtKB-KW"/>
</dbReference>
<organism evidence="7 8">
    <name type="scientific">Citrifermentans bremense</name>
    <dbReference type="NCBI Taxonomy" id="60035"/>
    <lineage>
        <taxon>Bacteria</taxon>
        <taxon>Pseudomonadati</taxon>
        <taxon>Thermodesulfobacteriota</taxon>
        <taxon>Desulfuromonadia</taxon>
        <taxon>Geobacterales</taxon>
        <taxon>Geobacteraceae</taxon>
        <taxon>Citrifermentans</taxon>
    </lineage>
</organism>
<evidence type="ECO:0000313" key="8">
    <source>
        <dbReference type="Proteomes" id="UP000515472"/>
    </source>
</evidence>
<keyword evidence="8" id="KW-1185">Reference proteome</keyword>
<feature type="domain" description="Helicase ATP-binding" evidence="5">
    <location>
        <begin position="116"/>
        <end position="291"/>
    </location>
</feature>
<proteinExistence type="predicted"/>
<evidence type="ECO:0000313" key="7">
    <source>
        <dbReference type="EMBL" id="BCG47910.1"/>
    </source>
</evidence>
<dbReference type="PROSITE" id="PS51194">
    <property type="entry name" value="HELICASE_CTER"/>
    <property type="match status" value="1"/>
</dbReference>
<gene>
    <name evidence="7" type="ORF">GEOBRER4_26600</name>
</gene>
<dbReference type="InterPro" id="IPR001650">
    <property type="entry name" value="Helicase_C-like"/>
</dbReference>
<dbReference type="InterPro" id="IPR057342">
    <property type="entry name" value="DEXDc_RapA"/>
</dbReference>
<dbReference type="CDD" id="cd18793">
    <property type="entry name" value="SF2_C_SNF"/>
    <property type="match status" value="1"/>
</dbReference>
<dbReference type="Pfam" id="PF00271">
    <property type="entry name" value="Helicase_C"/>
    <property type="match status" value="1"/>
</dbReference>
<dbReference type="Gene3D" id="3.40.50.300">
    <property type="entry name" value="P-loop containing nucleotide triphosphate hydrolases"/>
    <property type="match status" value="1"/>
</dbReference>
<dbReference type="PROSITE" id="PS51192">
    <property type="entry name" value="HELICASE_ATP_BIND_1"/>
    <property type="match status" value="1"/>
</dbReference>
<dbReference type="PANTHER" id="PTHR45766:SF6">
    <property type="entry name" value="SWI_SNF-RELATED MATRIX-ASSOCIATED ACTIN-DEPENDENT REGULATOR OF CHROMATIN SUBFAMILY A-LIKE PROTEIN 1"/>
    <property type="match status" value="1"/>
</dbReference>
<dbReference type="PANTHER" id="PTHR45766">
    <property type="entry name" value="DNA ANNEALING HELICASE AND ENDONUCLEASE ZRANB3 FAMILY MEMBER"/>
    <property type="match status" value="1"/>
</dbReference>
<keyword evidence="4" id="KW-0067">ATP-binding</keyword>
<name>A0A6S6M2S7_9BACT</name>
<dbReference type="InterPro" id="IPR027417">
    <property type="entry name" value="P-loop_NTPase"/>
</dbReference>
<dbReference type="Gene3D" id="3.40.50.10810">
    <property type="entry name" value="Tandem AAA-ATPase domain"/>
    <property type="match status" value="1"/>
</dbReference>
<dbReference type="Proteomes" id="UP000515472">
    <property type="component" value="Chromosome"/>
</dbReference>
<keyword evidence="3 7" id="KW-0347">Helicase</keyword>
<feature type="domain" description="Helicase C-terminal" evidence="6">
    <location>
        <begin position="439"/>
        <end position="596"/>
    </location>
</feature>
<keyword evidence="1" id="KW-0547">Nucleotide-binding</keyword>
<evidence type="ECO:0000256" key="4">
    <source>
        <dbReference type="ARBA" id="ARBA00022840"/>
    </source>
</evidence>
<dbReference type="AlphaFoldDB" id="A0A6S6M2S7"/>
<dbReference type="InterPro" id="IPR038718">
    <property type="entry name" value="SNF2-like_sf"/>
</dbReference>
<dbReference type="RefSeq" id="WP_185242733.1">
    <property type="nucleotide sequence ID" value="NZ_AP023213.1"/>
</dbReference>
<accession>A0A6S6M2S7</accession>
<dbReference type="SMART" id="SM00490">
    <property type="entry name" value="HELICc"/>
    <property type="match status" value="1"/>
</dbReference>
<dbReference type="GO" id="GO:0016787">
    <property type="term" value="F:hydrolase activity"/>
    <property type="evidence" value="ECO:0007669"/>
    <property type="project" value="UniProtKB-KW"/>
</dbReference>
<dbReference type="KEGG" id="gbn:GEOBRER4_26600"/>
<dbReference type="InterPro" id="IPR000330">
    <property type="entry name" value="SNF2_N"/>
</dbReference>
<keyword evidence="2" id="KW-0378">Hydrolase</keyword>
<evidence type="ECO:0000256" key="3">
    <source>
        <dbReference type="ARBA" id="ARBA00022806"/>
    </source>
</evidence>
<dbReference type="Pfam" id="PF00176">
    <property type="entry name" value="SNF2-rel_dom"/>
    <property type="match status" value="1"/>
</dbReference>
<evidence type="ECO:0000256" key="2">
    <source>
        <dbReference type="ARBA" id="ARBA00022801"/>
    </source>
</evidence>
<dbReference type="EMBL" id="AP023213">
    <property type="protein sequence ID" value="BCG47910.1"/>
    <property type="molecule type" value="Genomic_DNA"/>
</dbReference>
<dbReference type="SMART" id="SM00487">
    <property type="entry name" value="DEXDc"/>
    <property type="match status" value="1"/>
</dbReference>
<dbReference type="InterPro" id="IPR014001">
    <property type="entry name" value="Helicase_ATP-bd"/>
</dbReference>
<evidence type="ECO:0000259" key="5">
    <source>
        <dbReference type="PROSITE" id="PS51192"/>
    </source>
</evidence>
<dbReference type="SUPFAM" id="SSF52540">
    <property type="entry name" value="P-loop containing nucleoside triphosphate hydrolases"/>
    <property type="match status" value="2"/>
</dbReference>
<dbReference type="CDD" id="cd18011">
    <property type="entry name" value="DEXDc_RapA"/>
    <property type="match status" value="1"/>
</dbReference>
<dbReference type="GO" id="GO:0004386">
    <property type="term" value="F:helicase activity"/>
    <property type="evidence" value="ECO:0007669"/>
    <property type="project" value="UniProtKB-KW"/>
</dbReference>
<sequence>MQKRLAPGARITLRDEDWIVRRVDLSDDGGHALTCDGLSELVRGTTATFLERLEDDIQLHDPASTELYQDSSPFFTQAHLYLESQRLRTIANDQQIHRAEQAAMRKAAYQRVPTEKGLAQVRTRILIADGVGLGKTLEAAMLATELDIRGRGRRILVVTQKSMLTQFQKEWWSRFTIPLVRLDSAGIQRIRNNIPAGHNPFNYYDKTIISMDTLKGNNEYRNYLDKSRWDIIVIDECHNVAVRKGDAGSSLRARLAKNLATKSDTLILLSATPHDGSANSFASLIWLLDPTAISDPEDYTRADLDRKDLFVRRFKKDIKGQAEGQFPEAVTRRLSAKATPEEEAAYRAVLEIPFTQKGEHCAGKPSELQRVGLQKALFSSPAAADSYARNRIDKLRKGFSITTDEELEIAALLSLRQDLQQITRERFSKYQRLLQTLKDADTAWTGLNSRDRLVIFSERIETLKWLFEHLPVDLKLPETAFTILDGSLSDIDQQAIVERFGQEHDPLRVLLCSDVASEGLNLHYQCHRLIHFDLPWSPMVFQQRNGRVDRFGQEHQPRIDYLLTESAVERIKGDMRVIEVLVSKDEQISKNIGDPASILRRHSVEEEEKVVAEALAEGMSAEQFEHQCIDEAKPEDDEDDWEAALFGKPEEQVSPVAKSETATVESHRLFPDFYSFAQQAIETIPEARGYQKDDRALMLRFTPPPDLQRRLRRQLPAEVLRETDEYVLSAHSGLVEESIQRAREEDQQGAAWPDIQYLWPQHPISQWLIDRVIGSVGRRRAPVMISPHLAKGEQAFLMLGLIPNRKGQPLISEWKAVVRKGNENFGLEDFDVFCRRAGLQIRKLPNANKMVDLVALQRSLGDAVSTMQRFVEEQVRNFRGVRQQEVKDKLAQLDELRGAQERQLELRLENLLTTVRESRKARRIKDIEDVFEEYGQWIKDSLEIEPVPFVQVLVAVLGQE</sequence>
<protein>
    <submittedName>
        <fullName evidence="7">ATP-dependent helicase</fullName>
    </submittedName>
</protein>
<evidence type="ECO:0000256" key="1">
    <source>
        <dbReference type="ARBA" id="ARBA00022741"/>
    </source>
</evidence>
<reference evidence="7 8" key="1">
    <citation type="submission" date="2020-06" db="EMBL/GenBank/DDBJ databases">
        <title>Interaction of electrochemicaly active bacteria, Geobacter bremensis R4 on different carbon anode.</title>
        <authorList>
            <person name="Meng L."/>
            <person name="Yoshida N."/>
        </authorList>
    </citation>
    <scope>NUCLEOTIDE SEQUENCE [LARGE SCALE GENOMIC DNA]</scope>
    <source>
        <strain evidence="7 8">R4</strain>
    </source>
</reference>